<dbReference type="Gene3D" id="3.40.630.30">
    <property type="match status" value="1"/>
</dbReference>
<keyword evidence="2" id="KW-0808">Transferase</keyword>
<name>A0ABV5GAN0_9FLAO</name>
<sequence>MEIRDYKKGDEIAILSLFEKVFKVPMSLPYWQWRFENNPAGQYFIKLMWDGDSLVGHYAVSPVYLLINNQKCLTTLSMTTMTHPDYAGRGIFKDLAVAFYDQLENEKGVVAIWGYPNSNSHYGFIKNLGWKDLSVVHSLSMPTTSLSPKSSPNVTLVHKFTDKHVKQLSEFSQSFAITIDRDLTYLNWRYVQNPSKAYRIFEYANDKNEGFVVVKIHPSAIVPDTWEIYILELGINDISIFAELFEQIIAYYEKPISRINIWISLWDKRHIQLEKIGFAPFGKQTFLGARFEENTHALVGDFKNWYYSYGDSDVY</sequence>
<dbReference type="InterPro" id="IPR000182">
    <property type="entry name" value="GNAT_dom"/>
</dbReference>
<dbReference type="EMBL" id="JBHMFB010000003">
    <property type="protein sequence ID" value="MFB9088180.1"/>
    <property type="molecule type" value="Genomic_DNA"/>
</dbReference>
<evidence type="ECO:0000313" key="3">
    <source>
        <dbReference type="Proteomes" id="UP001589576"/>
    </source>
</evidence>
<dbReference type="SUPFAM" id="SSF55729">
    <property type="entry name" value="Acyl-CoA N-acyltransferases (Nat)"/>
    <property type="match status" value="1"/>
</dbReference>
<dbReference type="EC" id="2.3.1.-" evidence="2"/>
<dbReference type="PROSITE" id="PS51186">
    <property type="entry name" value="GNAT"/>
    <property type="match status" value="1"/>
</dbReference>
<evidence type="ECO:0000259" key="1">
    <source>
        <dbReference type="PROSITE" id="PS51186"/>
    </source>
</evidence>
<organism evidence="2 3">
    <name type="scientific">Flavobacterium paronense</name>
    <dbReference type="NCBI Taxonomy" id="1392775"/>
    <lineage>
        <taxon>Bacteria</taxon>
        <taxon>Pseudomonadati</taxon>
        <taxon>Bacteroidota</taxon>
        <taxon>Flavobacteriia</taxon>
        <taxon>Flavobacteriales</taxon>
        <taxon>Flavobacteriaceae</taxon>
        <taxon>Flavobacterium</taxon>
    </lineage>
</organism>
<gene>
    <name evidence="2" type="ORF">ACFFUU_01040</name>
</gene>
<dbReference type="Proteomes" id="UP001589576">
    <property type="component" value="Unassembled WGS sequence"/>
</dbReference>
<proteinExistence type="predicted"/>
<dbReference type="GO" id="GO:0016746">
    <property type="term" value="F:acyltransferase activity"/>
    <property type="evidence" value="ECO:0007669"/>
    <property type="project" value="UniProtKB-KW"/>
</dbReference>
<dbReference type="RefSeq" id="WP_290284789.1">
    <property type="nucleotide sequence ID" value="NZ_JAUFQN010000019.1"/>
</dbReference>
<dbReference type="InterPro" id="IPR016181">
    <property type="entry name" value="Acyl_CoA_acyltransferase"/>
</dbReference>
<comment type="caution">
    <text evidence="2">The sequence shown here is derived from an EMBL/GenBank/DDBJ whole genome shotgun (WGS) entry which is preliminary data.</text>
</comment>
<protein>
    <submittedName>
        <fullName evidence="2">GNAT family N-acetyltransferase</fullName>
        <ecNumber evidence="2">2.3.1.-</ecNumber>
    </submittedName>
</protein>
<accession>A0ABV5GAN0</accession>
<keyword evidence="3" id="KW-1185">Reference proteome</keyword>
<reference evidence="2 3" key="1">
    <citation type="submission" date="2024-09" db="EMBL/GenBank/DDBJ databases">
        <authorList>
            <person name="Sun Q."/>
            <person name="Mori K."/>
        </authorList>
    </citation>
    <scope>NUCLEOTIDE SEQUENCE [LARGE SCALE GENOMIC DNA]</scope>
    <source>
        <strain evidence="2 3">CECT 8460</strain>
    </source>
</reference>
<evidence type="ECO:0000313" key="2">
    <source>
        <dbReference type="EMBL" id="MFB9088180.1"/>
    </source>
</evidence>
<dbReference type="Pfam" id="PF13527">
    <property type="entry name" value="Acetyltransf_9"/>
    <property type="match status" value="1"/>
</dbReference>
<keyword evidence="2" id="KW-0012">Acyltransferase</keyword>
<feature type="domain" description="N-acetyltransferase" evidence="1">
    <location>
        <begin position="1"/>
        <end position="142"/>
    </location>
</feature>